<dbReference type="InterPro" id="IPR009922">
    <property type="entry name" value="DUF1457"/>
</dbReference>
<dbReference type="EMBL" id="QPMH01000006">
    <property type="protein sequence ID" value="RDD62370.1"/>
    <property type="molecule type" value="Genomic_DNA"/>
</dbReference>
<name>A0A369TAQ5_9PROT</name>
<organism evidence="1 2">
    <name type="scientific">Ferruginivarius sediminum</name>
    <dbReference type="NCBI Taxonomy" id="2661937"/>
    <lineage>
        <taxon>Bacteria</taxon>
        <taxon>Pseudomonadati</taxon>
        <taxon>Pseudomonadota</taxon>
        <taxon>Alphaproteobacteria</taxon>
        <taxon>Rhodospirillales</taxon>
        <taxon>Rhodospirillaceae</taxon>
        <taxon>Ferruginivarius</taxon>
    </lineage>
</organism>
<reference evidence="1 2" key="1">
    <citation type="submission" date="2018-07" db="EMBL/GenBank/DDBJ databases">
        <title>Venubactetium sediminum gen. nov., sp. nov., isolated from a marine solar saltern.</title>
        <authorList>
            <person name="Wang S."/>
        </authorList>
    </citation>
    <scope>NUCLEOTIDE SEQUENCE [LARGE SCALE GENOMIC DNA]</scope>
    <source>
        <strain evidence="1 2">WD2A32</strain>
    </source>
</reference>
<gene>
    <name evidence="1" type="ORF">DRB17_09105</name>
</gene>
<dbReference type="Pfam" id="PF07310">
    <property type="entry name" value="PAS_5"/>
    <property type="match status" value="1"/>
</dbReference>
<sequence>MLEDRLHHSLHRAAYAYWRSKAAEGRLPGRRDIDPVEIPEMLPWISLSDVIRDGEDVRFRFRLVGTGIVERCGRDVTGKTFEEAYHAHALREQRQAFARVANSGRPFLEASHLLAPGKEYVAYERLILPLARDGRHVDMILGVMGFADSRVRA</sequence>
<dbReference type="RefSeq" id="WP_114581882.1">
    <property type="nucleotide sequence ID" value="NZ_QPMH01000006.1"/>
</dbReference>
<evidence type="ECO:0000313" key="1">
    <source>
        <dbReference type="EMBL" id="RDD62370.1"/>
    </source>
</evidence>
<dbReference type="AlphaFoldDB" id="A0A369TAQ5"/>
<proteinExistence type="predicted"/>
<comment type="caution">
    <text evidence="1">The sequence shown here is derived from an EMBL/GenBank/DDBJ whole genome shotgun (WGS) entry which is preliminary data.</text>
</comment>
<protein>
    <submittedName>
        <fullName evidence="1">PAS domain-containing protein</fullName>
    </submittedName>
</protein>
<keyword evidence="2" id="KW-1185">Reference proteome</keyword>
<evidence type="ECO:0000313" key="2">
    <source>
        <dbReference type="Proteomes" id="UP000253941"/>
    </source>
</evidence>
<accession>A0A369TAQ5</accession>
<dbReference type="Proteomes" id="UP000253941">
    <property type="component" value="Unassembled WGS sequence"/>
</dbReference>